<dbReference type="Gene3D" id="3.40.50.1110">
    <property type="entry name" value="SGNH hydrolase"/>
    <property type="match status" value="1"/>
</dbReference>
<dbReference type="PANTHER" id="PTHR45642:SF139">
    <property type="entry name" value="SGNH HYDROLASE-TYPE ESTERASE DOMAIN-CONTAINING PROTEIN"/>
    <property type="match status" value="1"/>
</dbReference>
<dbReference type="CDD" id="cd01846">
    <property type="entry name" value="fatty_acyltransferase_like"/>
    <property type="match status" value="1"/>
</dbReference>
<gene>
    <name evidence="3" type="ORF">MGL_1366</name>
</gene>
<dbReference type="OrthoDB" id="1600564at2759"/>
<dbReference type="Pfam" id="PF00657">
    <property type="entry name" value="Lipase_GDSL"/>
    <property type="match status" value="1"/>
</dbReference>
<reference evidence="3 4" key="1">
    <citation type="journal article" date="2007" name="Proc. Natl. Acad. Sci. U.S.A.">
        <title>Dandruff-associated Malassezia genomes reveal convergent and divergent virulence traits shared with plant and human fungal pathogens.</title>
        <authorList>
            <person name="Xu J."/>
            <person name="Saunders C.W."/>
            <person name="Hu P."/>
            <person name="Grant R.A."/>
            <person name="Boekhout T."/>
            <person name="Kuramae E.E."/>
            <person name="Kronstad J.W."/>
            <person name="Deangelis Y.M."/>
            <person name="Reeder N.L."/>
            <person name="Johnstone K.R."/>
            <person name="Leland M."/>
            <person name="Fieno A.M."/>
            <person name="Begley W.M."/>
            <person name="Sun Y."/>
            <person name="Lacey M.P."/>
            <person name="Chaudhary T."/>
            <person name="Keough T."/>
            <person name="Chu L."/>
            <person name="Sears R."/>
            <person name="Yuan B."/>
            <person name="Dawson T.L.Jr."/>
        </authorList>
    </citation>
    <scope>NUCLEOTIDE SEQUENCE [LARGE SCALE GENOMIC DNA]</scope>
    <source>
        <strain evidence="4">ATCC MYA-4612 / CBS 7966</strain>
    </source>
</reference>
<dbReference type="EMBL" id="AAYY01000004">
    <property type="protein sequence ID" value="EDP43969.1"/>
    <property type="molecule type" value="Genomic_DNA"/>
</dbReference>
<organism evidence="3 4">
    <name type="scientific">Malassezia globosa (strain ATCC MYA-4612 / CBS 7966)</name>
    <name type="common">Dandruff-associated fungus</name>
    <dbReference type="NCBI Taxonomy" id="425265"/>
    <lineage>
        <taxon>Eukaryota</taxon>
        <taxon>Fungi</taxon>
        <taxon>Dikarya</taxon>
        <taxon>Basidiomycota</taxon>
        <taxon>Ustilaginomycotina</taxon>
        <taxon>Malasseziomycetes</taxon>
        <taxon>Malasseziales</taxon>
        <taxon>Malasseziaceae</taxon>
        <taxon>Malassezia</taxon>
    </lineage>
</organism>
<dbReference type="RefSeq" id="XP_001731183.1">
    <property type="nucleotide sequence ID" value="XM_001731131.1"/>
</dbReference>
<dbReference type="InterPro" id="IPR036514">
    <property type="entry name" value="SGNH_hydro_sf"/>
</dbReference>
<dbReference type="AlphaFoldDB" id="A8PX90"/>
<dbReference type="InParanoid" id="A8PX90"/>
<feature type="chain" id="PRO_5002727131" description="SGNH hydrolase-type esterase domain-containing protein" evidence="2">
    <location>
        <begin position="21"/>
        <end position="322"/>
    </location>
</feature>
<dbReference type="STRING" id="425265.A8PX90"/>
<evidence type="ECO:0000313" key="3">
    <source>
        <dbReference type="EMBL" id="EDP43969.1"/>
    </source>
</evidence>
<name>A8PX90_MALGO</name>
<evidence type="ECO:0000256" key="1">
    <source>
        <dbReference type="ARBA" id="ARBA00022729"/>
    </source>
</evidence>
<proteinExistence type="predicted"/>
<dbReference type="Proteomes" id="UP000008837">
    <property type="component" value="Unassembled WGS sequence"/>
</dbReference>
<evidence type="ECO:0000256" key="2">
    <source>
        <dbReference type="SAM" id="SignalP"/>
    </source>
</evidence>
<evidence type="ECO:0008006" key="5">
    <source>
        <dbReference type="Google" id="ProtNLM"/>
    </source>
</evidence>
<dbReference type="InterPro" id="IPR001087">
    <property type="entry name" value="GDSL"/>
</dbReference>
<dbReference type="SUPFAM" id="SSF52266">
    <property type="entry name" value="SGNH hydrolase"/>
    <property type="match status" value="1"/>
</dbReference>
<sequence length="322" mass="35428">MKTGTAVWFAASLSALCVTAAQLQFPFALRDGGAAGFSRIVVFGDSLVDNGNGTYLFTNKTWPSDPAYMNGRFSNGETWPEQLASLMQVPHVDDFAYGGATTNNSVAQGMSGYNESIAVPDVRAQLHEYMESVHGKVDRNALYILSGGSNDVYYGTKETLNIWRLGNQCAATLKRLAQYLIDLGATTIMIPTLVDGSKVPSTTQYSNVIDQVGGAAYIKHFNTKLQDAVQELQSQNNQKARIVLVDLYERGREILAHPGEYGIKNTEDACLVGTTKVEKQKGVTRHVCSDPDSYFYWDIFHPTAHTHQLLAQTAQQVLQERE</sequence>
<evidence type="ECO:0000313" key="4">
    <source>
        <dbReference type="Proteomes" id="UP000008837"/>
    </source>
</evidence>
<dbReference type="GO" id="GO:0016788">
    <property type="term" value="F:hydrolase activity, acting on ester bonds"/>
    <property type="evidence" value="ECO:0007669"/>
    <property type="project" value="InterPro"/>
</dbReference>
<dbReference type="OMA" id="NSWFLGH"/>
<dbReference type="VEuPathDB" id="FungiDB:MGL_1366"/>
<dbReference type="KEGG" id="mgl:MGL_1366"/>
<feature type="signal peptide" evidence="2">
    <location>
        <begin position="1"/>
        <end position="20"/>
    </location>
</feature>
<keyword evidence="1 2" id="KW-0732">Signal</keyword>
<dbReference type="PANTHER" id="PTHR45642">
    <property type="entry name" value="GDSL ESTERASE/LIPASE EXL3"/>
    <property type="match status" value="1"/>
</dbReference>
<dbReference type="GeneID" id="5855490"/>
<accession>A8PX90</accession>
<comment type="caution">
    <text evidence="3">The sequence shown here is derived from an EMBL/GenBank/DDBJ whole genome shotgun (WGS) entry which is preliminary data.</text>
</comment>
<dbReference type="InterPro" id="IPR050592">
    <property type="entry name" value="GDSL_lipolytic_enzyme"/>
</dbReference>
<protein>
    <recommendedName>
        <fullName evidence="5">SGNH hydrolase-type esterase domain-containing protein</fullName>
    </recommendedName>
</protein>
<keyword evidence="4" id="KW-1185">Reference proteome</keyword>